<name>A0A1V5ZLU6_9BACT</name>
<protein>
    <submittedName>
        <fullName evidence="1">Uncharacterized protein</fullName>
    </submittedName>
</protein>
<comment type="caution">
    <text evidence="1">The sequence shown here is derived from an EMBL/GenBank/DDBJ whole genome shotgun (WGS) entry which is preliminary data.</text>
</comment>
<dbReference type="Proteomes" id="UP000485621">
    <property type="component" value="Unassembled WGS sequence"/>
</dbReference>
<reference evidence="1" key="1">
    <citation type="submission" date="2017-02" db="EMBL/GenBank/DDBJ databases">
        <title>Delving into the versatile metabolic prowess of the omnipresent phylum Bacteroidetes.</title>
        <authorList>
            <person name="Nobu M.K."/>
            <person name="Mei R."/>
            <person name="Narihiro T."/>
            <person name="Kuroda K."/>
            <person name="Liu W.-T."/>
        </authorList>
    </citation>
    <scope>NUCLEOTIDE SEQUENCE</scope>
    <source>
        <strain evidence="1">ADurb.Bin160</strain>
    </source>
</reference>
<organism evidence="1">
    <name type="scientific">candidate division CPR1 bacterium ADurb.Bin160</name>
    <dbReference type="NCBI Taxonomy" id="1852826"/>
    <lineage>
        <taxon>Bacteria</taxon>
        <taxon>candidate division CPR1</taxon>
    </lineage>
</organism>
<gene>
    <name evidence="1" type="ORF">BWY04_00996</name>
</gene>
<evidence type="ECO:0000313" key="1">
    <source>
        <dbReference type="EMBL" id="OQB41189.1"/>
    </source>
</evidence>
<sequence length="68" mass="8221">MNYSVDLYIPNDWKFNITNPIYRTNLRMPERVGKRGYTWYNGQNCSDRITYDEKENVFFCPLEFNPGD</sequence>
<dbReference type="AlphaFoldDB" id="A0A1V5ZLU6"/>
<proteinExistence type="predicted"/>
<accession>A0A1V5ZLU6</accession>
<dbReference type="EMBL" id="MWDB01000022">
    <property type="protein sequence ID" value="OQB41189.1"/>
    <property type="molecule type" value="Genomic_DNA"/>
</dbReference>